<comment type="similarity">
    <text evidence="2">Belongs to the OB-RGRP/VPS55 family.</text>
</comment>
<dbReference type="EMBL" id="OV696698">
    <property type="protein sequence ID" value="CAH1244126.1"/>
    <property type="molecule type" value="Genomic_DNA"/>
</dbReference>
<feature type="transmembrane region" description="Helical" evidence="6">
    <location>
        <begin position="28"/>
        <end position="61"/>
    </location>
</feature>
<sequence length="148" mass="16121">MMILTCFSVFFLISTLSAISTALIGLAFFGAIGMTFVVLACALPQFNLWWPFFVVMFYILAPIPWCISRRYMEEMSDSASSACQELSIFLTTGIVVSAFGLPIVLARAGVIQGAACGLTVAGNVVVFITILAYFIVFSREDDFSFSGF</sequence>
<proteinExistence type="inferred from homology"/>
<dbReference type="GO" id="GO:0032511">
    <property type="term" value="P:late endosome to vacuole transport via multivesicular body sorting pathway"/>
    <property type="evidence" value="ECO:0007669"/>
    <property type="project" value="TreeGrafter"/>
</dbReference>
<evidence type="ECO:0000256" key="5">
    <source>
        <dbReference type="ARBA" id="ARBA00023136"/>
    </source>
</evidence>
<evidence type="ECO:0000256" key="1">
    <source>
        <dbReference type="ARBA" id="ARBA00004141"/>
    </source>
</evidence>
<feature type="transmembrane region" description="Helical" evidence="6">
    <location>
        <begin position="111"/>
        <end position="136"/>
    </location>
</feature>
<dbReference type="OrthoDB" id="14246at2759"/>
<comment type="subcellular location">
    <subcellularLocation>
        <location evidence="1">Membrane</location>
        <topology evidence="1">Multi-pass membrane protein</topology>
    </subcellularLocation>
</comment>
<feature type="transmembrane region" description="Helical" evidence="6">
    <location>
        <begin position="82"/>
        <end position="105"/>
    </location>
</feature>
<evidence type="ECO:0000256" key="6">
    <source>
        <dbReference type="SAM" id="Phobius"/>
    </source>
</evidence>
<evidence type="ECO:0000313" key="8">
    <source>
        <dbReference type="Proteomes" id="UP000838412"/>
    </source>
</evidence>
<dbReference type="PANTHER" id="PTHR12050:SF0">
    <property type="entry name" value="RH04491P"/>
    <property type="match status" value="1"/>
</dbReference>
<gene>
    <name evidence="7" type="primary">LEPROTL1</name>
    <name evidence="7" type="ORF">BLAG_LOCUS6847</name>
</gene>
<evidence type="ECO:0000256" key="3">
    <source>
        <dbReference type="ARBA" id="ARBA00022692"/>
    </source>
</evidence>
<organism evidence="7 8">
    <name type="scientific">Branchiostoma lanceolatum</name>
    <name type="common">Common lancelet</name>
    <name type="synonym">Amphioxus lanceolatum</name>
    <dbReference type="NCBI Taxonomy" id="7740"/>
    <lineage>
        <taxon>Eukaryota</taxon>
        <taxon>Metazoa</taxon>
        <taxon>Chordata</taxon>
        <taxon>Cephalochordata</taxon>
        <taxon>Leptocardii</taxon>
        <taxon>Amphioxiformes</taxon>
        <taxon>Branchiostomatidae</taxon>
        <taxon>Branchiostoma</taxon>
    </lineage>
</organism>
<name>A0A8K0ECH7_BRALA</name>
<dbReference type="Pfam" id="PF04133">
    <property type="entry name" value="Vps55"/>
    <property type="match status" value="1"/>
</dbReference>
<evidence type="ECO:0000256" key="2">
    <source>
        <dbReference type="ARBA" id="ARBA00005645"/>
    </source>
</evidence>
<accession>A0A8K0ECH7</accession>
<dbReference type="PANTHER" id="PTHR12050">
    <property type="entry name" value="LEPTIN RECEPTOR-RELATED"/>
    <property type="match status" value="1"/>
</dbReference>
<protein>
    <submittedName>
        <fullName evidence="7">LEPROTL1 protein</fullName>
    </submittedName>
</protein>
<reference evidence="7" key="1">
    <citation type="submission" date="2022-01" db="EMBL/GenBank/DDBJ databases">
        <authorList>
            <person name="Braso-Vives M."/>
        </authorList>
    </citation>
    <scope>NUCLEOTIDE SEQUENCE</scope>
</reference>
<evidence type="ECO:0000256" key="4">
    <source>
        <dbReference type="ARBA" id="ARBA00022989"/>
    </source>
</evidence>
<dbReference type="AlphaFoldDB" id="A0A8K0ECH7"/>
<dbReference type="InterPro" id="IPR007262">
    <property type="entry name" value="Vps55/LEPROT"/>
</dbReference>
<evidence type="ECO:0000313" key="7">
    <source>
        <dbReference type="EMBL" id="CAH1244126.1"/>
    </source>
</evidence>
<keyword evidence="5 6" id="KW-0472">Membrane</keyword>
<dbReference type="GO" id="GO:0005768">
    <property type="term" value="C:endosome"/>
    <property type="evidence" value="ECO:0007669"/>
    <property type="project" value="TreeGrafter"/>
</dbReference>
<keyword evidence="8" id="KW-1185">Reference proteome</keyword>
<dbReference type="Proteomes" id="UP000838412">
    <property type="component" value="Chromosome 13"/>
</dbReference>
<dbReference type="GO" id="GO:0016020">
    <property type="term" value="C:membrane"/>
    <property type="evidence" value="ECO:0007669"/>
    <property type="project" value="UniProtKB-SubCell"/>
</dbReference>
<keyword evidence="4 6" id="KW-1133">Transmembrane helix</keyword>
<keyword evidence="3 6" id="KW-0812">Transmembrane</keyword>